<protein>
    <submittedName>
        <fullName evidence="2">Uncharacterized protein</fullName>
    </submittedName>
</protein>
<dbReference type="Proteomes" id="UP000611500">
    <property type="component" value="Unassembled WGS sequence"/>
</dbReference>
<reference evidence="2" key="1">
    <citation type="journal article" date="2014" name="Int. J. Syst. Evol. Microbiol.">
        <title>Complete genome sequence of Corynebacterium casei LMG S-19264T (=DSM 44701T), isolated from a smear-ripened cheese.</title>
        <authorList>
            <consortium name="US DOE Joint Genome Institute (JGI-PGF)"/>
            <person name="Walter F."/>
            <person name="Albersmeier A."/>
            <person name="Kalinowski J."/>
            <person name="Ruckert C."/>
        </authorList>
    </citation>
    <scope>NUCLEOTIDE SEQUENCE</scope>
    <source>
        <strain evidence="2">CGMCC 1.7081</strain>
    </source>
</reference>
<feature type="signal peptide" evidence="1">
    <location>
        <begin position="1"/>
        <end position="24"/>
    </location>
</feature>
<name>A0A8J3H8P8_9RHOB</name>
<organism evidence="2 3">
    <name type="scientific">Pseudodonghicola xiamenensis</name>
    <dbReference type="NCBI Taxonomy" id="337702"/>
    <lineage>
        <taxon>Bacteria</taxon>
        <taxon>Pseudomonadati</taxon>
        <taxon>Pseudomonadota</taxon>
        <taxon>Alphaproteobacteria</taxon>
        <taxon>Rhodobacterales</taxon>
        <taxon>Paracoccaceae</taxon>
        <taxon>Pseudodonghicola</taxon>
    </lineage>
</organism>
<accession>A0A8J3H8P8</accession>
<reference evidence="2" key="2">
    <citation type="submission" date="2020-09" db="EMBL/GenBank/DDBJ databases">
        <authorList>
            <person name="Sun Q."/>
            <person name="Zhou Y."/>
        </authorList>
    </citation>
    <scope>NUCLEOTIDE SEQUENCE</scope>
    <source>
        <strain evidence="2">CGMCC 1.7081</strain>
    </source>
</reference>
<evidence type="ECO:0000256" key="1">
    <source>
        <dbReference type="SAM" id="SignalP"/>
    </source>
</evidence>
<dbReference type="RefSeq" id="WP_028094886.1">
    <property type="nucleotide sequence ID" value="NZ_BNAP01000028.1"/>
</dbReference>
<dbReference type="AlphaFoldDB" id="A0A8J3H8P8"/>
<gene>
    <name evidence="2" type="ORF">GCM10010961_37930</name>
</gene>
<proteinExistence type="predicted"/>
<evidence type="ECO:0000313" key="2">
    <source>
        <dbReference type="EMBL" id="GHH00965.1"/>
    </source>
</evidence>
<sequence>MKRRPALPRLTTLACCLLASPALATLSPFYDSAEQIDTILGDRRIAEAAHQTPIGAISNTGTRADGAIEWTIRLQSCDLKAYLLPVPPEGLGKTTYKVDAVTSCD</sequence>
<comment type="caution">
    <text evidence="2">The sequence shown here is derived from an EMBL/GenBank/DDBJ whole genome shotgun (WGS) entry which is preliminary data.</text>
</comment>
<evidence type="ECO:0000313" key="3">
    <source>
        <dbReference type="Proteomes" id="UP000611500"/>
    </source>
</evidence>
<dbReference type="EMBL" id="BNAP01000028">
    <property type="protein sequence ID" value="GHH00965.1"/>
    <property type="molecule type" value="Genomic_DNA"/>
</dbReference>
<feature type="chain" id="PRO_5035218940" evidence="1">
    <location>
        <begin position="25"/>
        <end position="105"/>
    </location>
</feature>
<keyword evidence="1" id="KW-0732">Signal</keyword>
<keyword evidence="3" id="KW-1185">Reference proteome</keyword>